<keyword evidence="3" id="KW-1185">Reference proteome</keyword>
<evidence type="ECO:0000313" key="3">
    <source>
        <dbReference type="Proteomes" id="UP000229081"/>
    </source>
</evidence>
<evidence type="ECO:0000256" key="1">
    <source>
        <dbReference type="SAM" id="Phobius"/>
    </source>
</evidence>
<keyword evidence="1" id="KW-1133">Transmembrane helix</keyword>
<gene>
    <name evidence="2" type="ORF">CVN68_02735</name>
</gene>
<feature type="transmembrane region" description="Helical" evidence="1">
    <location>
        <begin position="16"/>
        <end position="34"/>
    </location>
</feature>
<accession>A0A2K8MAY7</accession>
<dbReference type="AlphaFoldDB" id="A0A2K8MAY7"/>
<proteinExistence type="predicted"/>
<evidence type="ECO:0008006" key="4">
    <source>
        <dbReference type="Google" id="ProtNLM"/>
    </source>
</evidence>
<sequence length="224" mass="24916">MVILSAISHFLTQHPFWSWPMIVAIGALLGHAAAKWRGNGRWYLLMLPFFLYGPINIFTAHIFNALFLQAFGVEGTAVITQSEETSSTLNDQNIWAYDAVMRTADGLDVVTQFDTMSASIYPITNEILIPPEGETFVVRYIPGFPINFVIMRDLSPYGKRYRIGEDRRPVEKAAAQFAASPGNKAFIAEYREALTAFIAKHRGDAGPAVIADYQARLDTLPPAD</sequence>
<name>A0A2K8MAY7_9SPHN</name>
<dbReference type="RefSeq" id="WP_100280844.1">
    <property type="nucleotide sequence ID" value="NZ_CP024923.1"/>
</dbReference>
<evidence type="ECO:0000313" key="2">
    <source>
        <dbReference type="EMBL" id="ATY31033.1"/>
    </source>
</evidence>
<reference evidence="2 3" key="1">
    <citation type="submission" date="2017-11" db="EMBL/GenBank/DDBJ databases">
        <title>Complete genome sequence of Sphingomonas sp. Strain Cra20, a psychrotolerant potential plant growth promoting rhizobacteria.</title>
        <authorList>
            <person name="Luo Y."/>
        </authorList>
    </citation>
    <scope>NUCLEOTIDE SEQUENCE [LARGE SCALE GENOMIC DNA]</scope>
    <source>
        <strain evidence="2 3">Cra20</strain>
    </source>
</reference>
<dbReference type="EMBL" id="CP024923">
    <property type="protein sequence ID" value="ATY31033.1"/>
    <property type="molecule type" value="Genomic_DNA"/>
</dbReference>
<dbReference type="KEGG" id="sphc:CVN68_02735"/>
<dbReference type="Proteomes" id="UP000229081">
    <property type="component" value="Chromosome"/>
</dbReference>
<protein>
    <recommendedName>
        <fullName evidence="4">Transmembrane protein</fullName>
    </recommendedName>
</protein>
<keyword evidence="1" id="KW-0812">Transmembrane</keyword>
<feature type="transmembrane region" description="Helical" evidence="1">
    <location>
        <begin position="41"/>
        <end position="63"/>
    </location>
</feature>
<dbReference type="OrthoDB" id="6023952at2"/>
<keyword evidence="1" id="KW-0472">Membrane</keyword>
<organism evidence="2 3">
    <name type="scientific">Sphingomonas psychrotolerans</name>
    <dbReference type="NCBI Taxonomy" id="1327635"/>
    <lineage>
        <taxon>Bacteria</taxon>
        <taxon>Pseudomonadati</taxon>
        <taxon>Pseudomonadota</taxon>
        <taxon>Alphaproteobacteria</taxon>
        <taxon>Sphingomonadales</taxon>
        <taxon>Sphingomonadaceae</taxon>
        <taxon>Sphingomonas</taxon>
    </lineage>
</organism>